<evidence type="ECO:0000313" key="4">
    <source>
        <dbReference type="Proteomes" id="UP000466517"/>
    </source>
</evidence>
<name>A0A7I7XGK2_9MYCO</name>
<accession>A0A7I7XGK2</accession>
<reference evidence="3 4" key="1">
    <citation type="journal article" date="2019" name="Emerg. Microbes Infect.">
        <title>Comprehensive subspecies identification of 175 nontuberculous mycobacteria species based on 7547 genomic profiles.</title>
        <authorList>
            <person name="Matsumoto Y."/>
            <person name="Kinjo T."/>
            <person name="Motooka D."/>
            <person name="Nabeya D."/>
            <person name="Jung N."/>
            <person name="Uechi K."/>
            <person name="Horii T."/>
            <person name="Iida T."/>
            <person name="Fujita J."/>
            <person name="Nakamura S."/>
        </authorList>
    </citation>
    <scope>NUCLEOTIDE SEQUENCE [LARGE SCALE GENOMIC DNA]</scope>
    <source>
        <strain evidence="3 4">JCM 13574</strain>
    </source>
</reference>
<dbReference type="KEGG" id="mmag:MMAD_26140"/>
<dbReference type="InterPro" id="IPR037284">
    <property type="entry name" value="SUF_FeS_clus_asmbl_SufBD_sf"/>
</dbReference>
<comment type="similarity">
    <text evidence="1">Belongs to the iron-sulfur cluster assembly SufBD family.</text>
</comment>
<dbReference type="Pfam" id="PF01458">
    <property type="entry name" value="SUFBD_core"/>
    <property type="match status" value="1"/>
</dbReference>
<dbReference type="InterPro" id="IPR055346">
    <property type="entry name" value="Fe-S_cluster_assembly_SufBD"/>
</dbReference>
<dbReference type="RefSeq" id="WP_163737534.1">
    <property type="nucleotide sequence ID" value="NZ_AP022610.1"/>
</dbReference>
<proteinExistence type="inferred from homology"/>
<dbReference type="PANTHER" id="PTHR43575">
    <property type="entry name" value="PROTEIN ABCI7, CHLOROPLASTIC"/>
    <property type="match status" value="1"/>
</dbReference>
<dbReference type="SUPFAM" id="SSF101960">
    <property type="entry name" value="Stabilizer of iron transporter SufD"/>
    <property type="match status" value="1"/>
</dbReference>
<dbReference type="GO" id="GO:0016226">
    <property type="term" value="P:iron-sulfur cluster assembly"/>
    <property type="evidence" value="ECO:0007669"/>
    <property type="project" value="InterPro"/>
</dbReference>
<evidence type="ECO:0000259" key="2">
    <source>
        <dbReference type="Pfam" id="PF01458"/>
    </source>
</evidence>
<evidence type="ECO:0000256" key="1">
    <source>
        <dbReference type="ARBA" id="ARBA00043967"/>
    </source>
</evidence>
<dbReference type="AlphaFoldDB" id="A0A7I7XGK2"/>
<dbReference type="EMBL" id="AP022610">
    <property type="protein sequence ID" value="BBZ28319.1"/>
    <property type="molecule type" value="Genomic_DNA"/>
</dbReference>
<keyword evidence="4" id="KW-1185">Reference proteome</keyword>
<dbReference type="InterPro" id="IPR011542">
    <property type="entry name" value="SUF_FeS_clus_asmbl_SufD"/>
</dbReference>
<sequence length="403" mass="42905">MTEAGSNLTEAAEGIRNGGSTLAALNKGELFSSFDVDAFEVPGGRDELWRFTPLKRLRGLHDGSAAPTGRAPIEVSDRPGVTVETVARGDERLGQGGVPSDRVAAQAFSSFEQATIVTVARDTEVAEPIEITVTGPGEGKTAYGHLQIRVEELSRAIVVVDLRGSGTYADNVEIVVGDAAGVGVIWIADWADDMVHVSSHHARLGKDAVLGHVAVTLGGDVVRTSTTVRFTGPGGDAQLLGTYFADDGQHFESRLLVDHSQPNCKSDVLYKGALQGDPESKKPDAHTVWVGDVLIRAEATGTDTYEANRNLVLTDGARADSVPNLEIETGEIIGAGHASATGRFDDEQLFYLRARGIPEDQARRLVVRGFFGEIIAKIAVPAVRERLTDAIERELAITESKSS</sequence>
<feature type="domain" description="SUF system FeS cluster assembly SufBD core" evidence="2">
    <location>
        <begin position="137"/>
        <end position="370"/>
    </location>
</feature>
<gene>
    <name evidence="3" type="primary">sufD</name>
    <name evidence="3" type="ORF">MMAD_26140</name>
</gene>
<protein>
    <submittedName>
        <fullName evidence="3">Fe-S cluster assembly protein SufD</fullName>
    </submittedName>
</protein>
<dbReference type="PANTHER" id="PTHR43575:SF1">
    <property type="entry name" value="PROTEIN ABCI7, CHLOROPLASTIC"/>
    <property type="match status" value="1"/>
</dbReference>
<evidence type="ECO:0000313" key="3">
    <source>
        <dbReference type="EMBL" id="BBZ28319.1"/>
    </source>
</evidence>
<dbReference type="InterPro" id="IPR000825">
    <property type="entry name" value="SUF_FeS_clus_asmbl_SufBD_core"/>
</dbReference>
<organism evidence="3 4">
    <name type="scientific">Mycolicibacterium madagascariense</name>
    <dbReference type="NCBI Taxonomy" id="212765"/>
    <lineage>
        <taxon>Bacteria</taxon>
        <taxon>Bacillati</taxon>
        <taxon>Actinomycetota</taxon>
        <taxon>Actinomycetes</taxon>
        <taxon>Mycobacteriales</taxon>
        <taxon>Mycobacteriaceae</taxon>
        <taxon>Mycolicibacterium</taxon>
    </lineage>
</organism>
<dbReference type="Proteomes" id="UP000466517">
    <property type="component" value="Chromosome"/>
</dbReference>
<dbReference type="NCBIfam" id="TIGR01981">
    <property type="entry name" value="sufD"/>
    <property type="match status" value="1"/>
</dbReference>